<reference evidence="2 3" key="1">
    <citation type="submission" date="2013-07" db="EMBL/GenBank/DDBJ databases">
        <title>Genome of Archaeoglobus fulgidus.</title>
        <authorList>
            <person name="Fiebig A."/>
            <person name="Birkeland N.-K."/>
        </authorList>
    </citation>
    <scope>NUCLEOTIDE SEQUENCE [LARGE SCALE GENOMIC DNA]</scope>
    <source>
        <strain evidence="2 3">DSM 8774</strain>
    </source>
</reference>
<dbReference type="GO" id="GO:0006355">
    <property type="term" value="P:regulation of DNA-templated transcription"/>
    <property type="evidence" value="ECO:0007669"/>
    <property type="project" value="InterPro"/>
</dbReference>
<dbReference type="CDD" id="cd22235">
    <property type="entry name" value="RHH_CopG_archaea"/>
    <property type="match status" value="1"/>
</dbReference>
<dbReference type="Pfam" id="PF01402">
    <property type="entry name" value="RHH_1"/>
    <property type="match status" value="1"/>
</dbReference>
<evidence type="ECO:0000313" key="2">
    <source>
        <dbReference type="EMBL" id="AIG96849.1"/>
    </source>
</evidence>
<sequence length="197" mass="22485">MKLFHRITISLSEDDMKLIEELRRDSGDSLSKIFREAIQLYYNLLKASKAAGVDFRKYFANATRLAFHINGVEQKQFAVIDREIYRVMLKKLQEKVPPESIESDEEFRSAVAGVVKLFEITRDGWSEYTDEQKLEEILSTMEFAGAGTFARVGDKEYIFNTYAESTAITKLILSSILASAGLKVEIDHTPGKIFIRL</sequence>
<accession>A0A075WC97</accession>
<organism evidence="2 3">
    <name type="scientific">Archaeoglobus fulgidus DSM 8774</name>
    <dbReference type="NCBI Taxonomy" id="1344584"/>
    <lineage>
        <taxon>Archaea</taxon>
        <taxon>Methanobacteriati</taxon>
        <taxon>Methanobacteriota</taxon>
        <taxon>Archaeoglobi</taxon>
        <taxon>Archaeoglobales</taxon>
        <taxon>Archaeoglobaceae</taxon>
        <taxon>Archaeoglobus</taxon>
    </lineage>
</organism>
<dbReference type="AlphaFoldDB" id="A0A075WC97"/>
<dbReference type="InterPro" id="IPR002145">
    <property type="entry name" value="CopG"/>
</dbReference>
<evidence type="ECO:0000313" key="3">
    <source>
        <dbReference type="Proteomes" id="UP000028501"/>
    </source>
</evidence>
<evidence type="ECO:0000259" key="1">
    <source>
        <dbReference type="Pfam" id="PF01402"/>
    </source>
</evidence>
<dbReference type="RefSeq" id="WP_048094725.1">
    <property type="nucleotide sequence ID" value="NZ_CP006577.1"/>
</dbReference>
<protein>
    <submittedName>
        <fullName evidence="2">Ribbon-helix-helix protein, copG family</fullName>
    </submittedName>
</protein>
<dbReference type="KEGG" id="afg:AFULGI_00000030"/>
<name>A0A075WC97_ARCFL</name>
<feature type="domain" description="Ribbon-helix-helix protein CopG" evidence="1">
    <location>
        <begin position="5"/>
        <end position="43"/>
    </location>
</feature>
<dbReference type="HOGENOM" id="CLU_1381327_0_0_2"/>
<proteinExistence type="predicted"/>
<dbReference type="GeneID" id="24793565"/>
<dbReference type="EMBL" id="CP006577">
    <property type="protein sequence ID" value="AIG96849.1"/>
    <property type="molecule type" value="Genomic_DNA"/>
</dbReference>
<gene>
    <name evidence="2" type="ORF">AFULGI_00000030</name>
</gene>
<dbReference type="Proteomes" id="UP000028501">
    <property type="component" value="Chromosome"/>
</dbReference>